<dbReference type="RefSeq" id="WP_378290264.1">
    <property type="nucleotide sequence ID" value="NZ_JBHULE010000008.1"/>
</dbReference>
<accession>A0ABW5LCZ9</accession>
<sequence>MVTWSDRPVNWSDFKQVEEIDDEFDATIFSEIHCPNTINEDNPLVYAFMDPNQSERLKDSLLDPQLLKHEQYHFNITEYHARLLRKEIVQKGEKNITTSSLQDLYDTYDLERAKMQAAYDEVSEHNTNFKKQRYWELKIDDLLRQTAYYKNPNIYSYYNFTKKSTEYYRHIYHTLDHQILTSYPIGKADYINGKSYKVERNDKEVIIKYFKNGELTNGGIFKTAITKIIKTTDSTSEMHYYNKDLTRNTVLNRSISKTVWNTNKDMTISYFNANGDPVEYKSVHKTIWKYNPKTKSRYSSYYDVNERPTANNDLVFHERREFDNEGRTIKIANFDLDNQPMNDKEYISVYDYVIDDYHKIKRTRLYNKNGIFATHLTEYNLHYTYDERGNLVKYVNLNENGDQIENKKGICIYEYSYDLKDHYTSVRRYNASELPVIGDDDYFMQVWDYDYKNRIKFTAKYYDNYVLAFDDNRNGASKYEYINDSVCNVLNLGVYNTIFKNDDGYAIRKQYMNKDEEVIRELFLDENECFATSADGIEIHEYDYDKRGNLIKEKRLDSLGNLKAYNKDVAITRWEYDDNNNKTKTTYYQKDSILANANQNVTYNVYTYNKDNLFVERTNYDKNMKPALLNGVFKTIYEYNRFGKDTLVKEFDTRNRLIKGVSTTHYRYNQYGDITRETYYNSRNQRASYQNGISAIEYLYDNQQRYVGHKNYNRFDNPTNDRNGVFHEKKTLNETGHLISYEYFNKKGLPAIGPNGYHKVTYVYNDSDLLIRESTYDTDLNLVNDSSGVAEYEYTRASSGLIKTMKYYDKNGDPTENEDGAVEIVYEEAMNGLYFIDKQLNAQGEEIVEDSEE</sequence>
<proteinExistence type="predicted"/>
<dbReference type="EMBL" id="JBHULE010000008">
    <property type="protein sequence ID" value="MFD2562031.1"/>
    <property type="molecule type" value="Genomic_DNA"/>
</dbReference>
<evidence type="ECO:0008006" key="3">
    <source>
        <dbReference type="Google" id="ProtNLM"/>
    </source>
</evidence>
<protein>
    <recommendedName>
        <fullName evidence="3">RHS repeat protein</fullName>
    </recommendedName>
</protein>
<reference evidence="2" key="1">
    <citation type="journal article" date="2019" name="Int. J. Syst. Evol. Microbiol.">
        <title>The Global Catalogue of Microorganisms (GCM) 10K type strain sequencing project: providing services to taxonomists for standard genome sequencing and annotation.</title>
        <authorList>
            <consortium name="The Broad Institute Genomics Platform"/>
            <consortium name="The Broad Institute Genome Sequencing Center for Infectious Disease"/>
            <person name="Wu L."/>
            <person name="Ma J."/>
        </authorList>
    </citation>
    <scope>NUCLEOTIDE SEQUENCE [LARGE SCALE GENOMIC DNA]</scope>
    <source>
        <strain evidence="2">KCTC 52274</strain>
    </source>
</reference>
<keyword evidence="2" id="KW-1185">Reference proteome</keyword>
<comment type="caution">
    <text evidence="1">The sequence shown here is derived from an EMBL/GenBank/DDBJ whole genome shotgun (WGS) entry which is preliminary data.</text>
</comment>
<dbReference type="Proteomes" id="UP001597319">
    <property type="component" value="Unassembled WGS sequence"/>
</dbReference>
<evidence type="ECO:0000313" key="2">
    <source>
        <dbReference type="Proteomes" id="UP001597319"/>
    </source>
</evidence>
<evidence type="ECO:0000313" key="1">
    <source>
        <dbReference type="EMBL" id="MFD2562031.1"/>
    </source>
</evidence>
<organism evidence="1 2">
    <name type="scientific">Aquimarina rubra</name>
    <dbReference type="NCBI Taxonomy" id="1920033"/>
    <lineage>
        <taxon>Bacteria</taxon>
        <taxon>Pseudomonadati</taxon>
        <taxon>Bacteroidota</taxon>
        <taxon>Flavobacteriia</taxon>
        <taxon>Flavobacteriales</taxon>
        <taxon>Flavobacteriaceae</taxon>
        <taxon>Aquimarina</taxon>
    </lineage>
</organism>
<gene>
    <name evidence="1" type="ORF">ACFSR1_05075</name>
</gene>
<name>A0ABW5LCZ9_9FLAO</name>
<dbReference type="Gene3D" id="2.180.10.10">
    <property type="entry name" value="RHS repeat-associated core"/>
    <property type="match status" value="1"/>
</dbReference>